<evidence type="ECO:0000313" key="1">
    <source>
        <dbReference type="EMBL" id="MFC3848424.1"/>
    </source>
</evidence>
<proteinExistence type="predicted"/>
<dbReference type="Proteomes" id="UP001595783">
    <property type="component" value="Unassembled WGS sequence"/>
</dbReference>
<name>A0ABV7ZJG6_9HELI</name>
<protein>
    <submittedName>
        <fullName evidence="1">Uncharacterized protein</fullName>
    </submittedName>
</protein>
<keyword evidence="2" id="KW-1185">Reference proteome</keyword>
<reference evidence="2" key="1">
    <citation type="journal article" date="2019" name="Int. J. Syst. Evol. Microbiol.">
        <title>The Global Catalogue of Microorganisms (GCM) 10K type strain sequencing project: providing services to taxonomists for standard genome sequencing and annotation.</title>
        <authorList>
            <consortium name="The Broad Institute Genomics Platform"/>
            <consortium name="The Broad Institute Genome Sequencing Center for Infectious Disease"/>
            <person name="Wu L."/>
            <person name="Ma J."/>
        </authorList>
    </citation>
    <scope>NUCLEOTIDE SEQUENCE [LARGE SCALE GENOMIC DNA]</scope>
    <source>
        <strain evidence="2">CCUG 53816</strain>
    </source>
</reference>
<comment type="caution">
    <text evidence="1">The sequence shown here is derived from an EMBL/GenBank/DDBJ whole genome shotgun (WGS) entry which is preliminary data.</text>
</comment>
<dbReference type="EMBL" id="JBHRZO010000052">
    <property type="protein sequence ID" value="MFC3848424.1"/>
    <property type="molecule type" value="Genomic_DNA"/>
</dbReference>
<dbReference type="RefSeq" id="WP_233709017.1">
    <property type="nucleotide sequence ID" value="NZ_FZMF01000024.1"/>
</dbReference>
<accession>A0ABV7ZJG6</accession>
<gene>
    <name evidence="1" type="ORF">ACFOPX_07865</name>
</gene>
<evidence type="ECO:0000313" key="2">
    <source>
        <dbReference type="Proteomes" id="UP001595783"/>
    </source>
</evidence>
<sequence length="85" mass="10087">MIYIKDLERWKKWFVRIESTIREPKEGIFWGYDGPSYNDVDDEIEEDELLLRIKSADGGYYLLVYGDGDITKFTPIRKATKEEMS</sequence>
<organism evidence="1 2">
    <name type="scientific">Helicobacter baculiformis</name>
    <dbReference type="NCBI Taxonomy" id="427351"/>
    <lineage>
        <taxon>Bacteria</taxon>
        <taxon>Pseudomonadati</taxon>
        <taxon>Campylobacterota</taxon>
        <taxon>Epsilonproteobacteria</taxon>
        <taxon>Campylobacterales</taxon>
        <taxon>Helicobacteraceae</taxon>
        <taxon>Helicobacter</taxon>
    </lineage>
</organism>